<comment type="subcellular location">
    <subcellularLocation>
        <location evidence="5">Cytoplasm</location>
        <location evidence="5">Cytoskeleton</location>
        <location evidence="5">Microtubule organizing center</location>
    </subcellularLocation>
</comment>
<accession>A0AA39GSM1</accession>
<dbReference type="InterPro" id="IPR042241">
    <property type="entry name" value="GCP_C_sf"/>
</dbReference>
<dbReference type="GO" id="GO:0007020">
    <property type="term" value="P:microtubule nucleation"/>
    <property type="evidence" value="ECO:0007669"/>
    <property type="project" value="InterPro"/>
</dbReference>
<dbReference type="EMBL" id="JAPDFR010000001">
    <property type="protein sequence ID" value="KAK0392429.1"/>
    <property type="molecule type" value="Genomic_DNA"/>
</dbReference>
<dbReference type="AlphaFoldDB" id="A0AA39GSM1"/>
<dbReference type="InterPro" id="IPR032797">
    <property type="entry name" value="Mod21_N"/>
</dbReference>
<evidence type="ECO:0000259" key="8">
    <source>
        <dbReference type="Pfam" id="PF17681"/>
    </source>
</evidence>
<name>A0AA39GSM1_SARSR</name>
<dbReference type="GO" id="GO:0051321">
    <property type="term" value="P:meiotic cell cycle"/>
    <property type="evidence" value="ECO:0007669"/>
    <property type="project" value="TreeGrafter"/>
</dbReference>
<dbReference type="GO" id="GO:0000930">
    <property type="term" value="C:gamma-tubulin complex"/>
    <property type="evidence" value="ECO:0007669"/>
    <property type="project" value="TreeGrafter"/>
</dbReference>
<evidence type="ECO:0000313" key="9">
    <source>
        <dbReference type="EMBL" id="KAK0392429.1"/>
    </source>
</evidence>
<evidence type="ECO:0000256" key="2">
    <source>
        <dbReference type="ARBA" id="ARBA00022490"/>
    </source>
</evidence>
<dbReference type="GO" id="GO:0051225">
    <property type="term" value="P:spindle assembly"/>
    <property type="evidence" value="ECO:0007669"/>
    <property type="project" value="TreeGrafter"/>
</dbReference>
<feature type="domain" description="Gamma-Tubulin ring complex non-core subunit mod21 N-terminal" evidence="7">
    <location>
        <begin position="67"/>
        <end position="158"/>
    </location>
</feature>
<dbReference type="InterPro" id="IPR007259">
    <property type="entry name" value="GCP"/>
</dbReference>
<dbReference type="GO" id="GO:0005874">
    <property type="term" value="C:microtubule"/>
    <property type="evidence" value="ECO:0007669"/>
    <property type="project" value="UniProtKB-KW"/>
</dbReference>
<dbReference type="GO" id="GO:0051011">
    <property type="term" value="F:microtubule minus-end binding"/>
    <property type="evidence" value="ECO:0007669"/>
    <property type="project" value="TreeGrafter"/>
</dbReference>
<evidence type="ECO:0000313" key="10">
    <source>
        <dbReference type="Proteomes" id="UP001175261"/>
    </source>
</evidence>
<evidence type="ECO:0000256" key="1">
    <source>
        <dbReference type="ARBA" id="ARBA00010337"/>
    </source>
</evidence>
<comment type="similarity">
    <text evidence="1 5">Belongs to the TUBGCP family.</text>
</comment>
<dbReference type="CDD" id="cd22572">
    <property type="entry name" value="GCP5_NTD"/>
    <property type="match status" value="1"/>
</dbReference>
<sequence length="837" mass="93739">MAFAASIGPLVVELVSSLSHPAAQRKGATLKARQDSAVHSLKSHTFLRTNQFEVQHAFDGLEERLRINSRDGLADALRERLHALEQTPSGLHPEILSLLLQLSDQPTFKSRLRDLDALQEPKTDPGENLTWKEIAKQDAWNDDPMLWQSIQYGDSSDDEELELEDSVASDSTALTGDDGPARNVQDLIMPPSSTGLLHSIRQAQAWRQSDTHGSRKVPVPEIQVVREVLFMLQGLPTTLFDNDAMPRPSFQMAGLAWQTHRAIMGAFAEYGRQLALVRRFAQLSSEAPHLQVFQDCVTSHLEDLDRAIATLQKRFAAPESDVTVSLIATKYELSSHLEPLSALSAILSKLLDAPNTSPFQYLEVMYQEVCMSQLSGKLHIYIFLAKIFLACFRVYLRPIRLWMDEGRLIPGDEIFFVTELDKETPLGQTWHSRFLLRHSSNGKLHAPDFLRPAAGRIFNAGKNIVVLRQLGMYTATQSHVEPSLDFESICPGDLQLAPFVELFGSAFDNWIQSKYGTTSSTLKEALFNKCELAATLNDLQRVYLSSDGSAATPFHEAIFDKLDNGTRDWHNTYVLTASAHGAFASLIDADRLKIEVNPSGQTQSSDSAQLTVKSVLPAITAKYRLAWPSQIIISEASMAHYQSLFTLLLQHSRATSSLTKHKLQSAGAMLDWTEQALYFAARNSLLWFCSTLHTYLATLVLEPNIIKLREDLEKAPNVDAMIQLHEAFAKQCVDESCLGSRLAPIRECMLDIFDLALKLERARELKQTGREMGLEPSSRSEKSYTAVLRQIKADFDRHLRFMCEGLRSVARASSDSRSAKWFILADMLHSGSQDERR</sequence>
<dbReference type="Pfam" id="PF17681">
    <property type="entry name" value="GCP_N_terminal"/>
    <property type="match status" value="1"/>
</dbReference>
<dbReference type="PANTHER" id="PTHR19302:SF33">
    <property type="entry name" value="GAMMA-TUBULIN COMPLEX COMPONENT 5"/>
    <property type="match status" value="1"/>
</dbReference>
<comment type="caution">
    <text evidence="9">The sequence shown here is derived from an EMBL/GenBank/DDBJ whole genome shotgun (WGS) entry which is preliminary data.</text>
</comment>
<dbReference type="Pfam" id="PF04130">
    <property type="entry name" value="GCP_C_terminal"/>
    <property type="match status" value="1"/>
</dbReference>
<dbReference type="Gene3D" id="1.20.120.1900">
    <property type="entry name" value="Gamma-tubulin complex, C-terminal domain"/>
    <property type="match status" value="1"/>
</dbReference>
<protein>
    <recommendedName>
        <fullName evidence="5">Spindle pole body component</fullName>
    </recommendedName>
</protein>
<proteinExistence type="inferred from homology"/>
<dbReference type="Pfam" id="PF14609">
    <property type="entry name" value="GCP5-Mod21_N"/>
    <property type="match status" value="1"/>
</dbReference>
<evidence type="ECO:0000256" key="5">
    <source>
        <dbReference type="RuleBase" id="RU363050"/>
    </source>
</evidence>
<evidence type="ECO:0000256" key="3">
    <source>
        <dbReference type="ARBA" id="ARBA00022701"/>
    </source>
</evidence>
<dbReference type="GO" id="GO:0031122">
    <property type="term" value="P:cytoplasmic microtubule organization"/>
    <property type="evidence" value="ECO:0007669"/>
    <property type="project" value="TreeGrafter"/>
</dbReference>
<dbReference type="InterPro" id="IPR040457">
    <property type="entry name" value="GCP_C"/>
</dbReference>
<keyword evidence="10" id="KW-1185">Reference proteome</keyword>
<dbReference type="GO" id="GO:0005816">
    <property type="term" value="C:spindle pole body"/>
    <property type="evidence" value="ECO:0007669"/>
    <property type="project" value="UniProtKB-ARBA"/>
</dbReference>
<evidence type="ECO:0000256" key="4">
    <source>
        <dbReference type="ARBA" id="ARBA00023212"/>
    </source>
</evidence>
<keyword evidence="3 5" id="KW-0493">Microtubule</keyword>
<feature type="domain" description="Gamma tubulin complex component C-terminal" evidence="6">
    <location>
        <begin position="533"/>
        <end position="813"/>
    </location>
</feature>
<evidence type="ECO:0000259" key="6">
    <source>
        <dbReference type="Pfam" id="PF04130"/>
    </source>
</evidence>
<evidence type="ECO:0000259" key="7">
    <source>
        <dbReference type="Pfam" id="PF14609"/>
    </source>
</evidence>
<dbReference type="InterPro" id="IPR059169">
    <property type="entry name" value="GCP5_N_ext"/>
</dbReference>
<reference evidence="9" key="1">
    <citation type="submission" date="2022-10" db="EMBL/GenBank/DDBJ databases">
        <title>Determination and structural analysis of whole genome sequence of Sarocladium strictum F4-1.</title>
        <authorList>
            <person name="Hu L."/>
            <person name="Jiang Y."/>
        </authorList>
    </citation>
    <scope>NUCLEOTIDE SEQUENCE</scope>
    <source>
        <strain evidence="9">F4-1</strain>
    </source>
</reference>
<gene>
    <name evidence="9" type="ORF">NLU13_1924</name>
</gene>
<organism evidence="9 10">
    <name type="scientific">Sarocladium strictum</name>
    <name type="common">Black bundle disease fungus</name>
    <name type="synonym">Acremonium strictum</name>
    <dbReference type="NCBI Taxonomy" id="5046"/>
    <lineage>
        <taxon>Eukaryota</taxon>
        <taxon>Fungi</taxon>
        <taxon>Dikarya</taxon>
        <taxon>Ascomycota</taxon>
        <taxon>Pezizomycotina</taxon>
        <taxon>Sordariomycetes</taxon>
        <taxon>Hypocreomycetidae</taxon>
        <taxon>Hypocreales</taxon>
        <taxon>Sarocladiaceae</taxon>
        <taxon>Sarocladium</taxon>
    </lineage>
</organism>
<keyword evidence="2 5" id="KW-0963">Cytoplasm</keyword>
<dbReference type="GO" id="GO:0000278">
    <property type="term" value="P:mitotic cell cycle"/>
    <property type="evidence" value="ECO:0007669"/>
    <property type="project" value="TreeGrafter"/>
</dbReference>
<dbReference type="GO" id="GO:0043015">
    <property type="term" value="F:gamma-tubulin binding"/>
    <property type="evidence" value="ECO:0007669"/>
    <property type="project" value="InterPro"/>
</dbReference>
<dbReference type="Proteomes" id="UP001175261">
    <property type="component" value="Unassembled WGS sequence"/>
</dbReference>
<dbReference type="PANTHER" id="PTHR19302">
    <property type="entry name" value="GAMMA TUBULIN COMPLEX PROTEIN"/>
    <property type="match status" value="1"/>
</dbReference>
<dbReference type="GO" id="GO:0000922">
    <property type="term" value="C:spindle pole"/>
    <property type="evidence" value="ECO:0007669"/>
    <property type="project" value="InterPro"/>
</dbReference>
<feature type="domain" description="Gamma tubulin complex component protein N-terminal" evidence="8">
    <location>
        <begin position="225"/>
        <end position="529"/>
    </location>
</feature>
<keyword evidence="4 5" id="KW-0206">Cytoskeleton</keyword>
<dbReference type="InterPro" id="IPR041470">
    <property type="entry name" value="GCP_N"/>
</dbReference>